<dbReference type="Proteomes" id="UP000824120">
    <property type="component" value="Chromosome 7"/>
</dbReference>
<protein>
    <submittedName>
        <fullName evidence="1">Uncharacterized protein</fullName>
    </submittedName>
</protein>
<reference evidence="1 2" key="1">
    <citation type="submission" date="2020-09" db="EMBL/GenBank/DDBJ databases">
        <title>De no assembly of potato wild relative species, Solanum commersonii.</title>
        <authorList>
            <person name="Cho K."/>
        </authorList>
    </citation>
    <scope>NUCLEOTIDE SEQUENCE [LARGE SCALE GENOMIC DNA]</scope>
    <source>
        <strain evidence="1">LZ3.2</strain>
        <tissue evidence="1">Leaf</tissue>
    </source>
</reference>
<dbReference type="EMBL" id="JACXVP010000007">
    <property type="protein sequence ID" value="KAG5597719.1"/>
    <property type="molecule type" value="Genomic_DNA"/>
</dbReference>
<sequence>MAEPEIQEPSIDYKSTSCPGGVFLCNHIHHIFFHISITKLKFCANFFLVFLPGKILPSKGNFLPEVFGENLLKLHIM</sequence>
<evidence type="ECO:0000313" key="1">
    <source>
        <dbReference type="EMBL" id="KAG5597719.1"/>
    </source>
</evidence>
<dbReference type="AlphaFoldDB" id="A0A9J5YCW4"/>
<gene>
    <name evidence="1" type="ORF">H5410_038951</name>
</gene>
<accession>A0A9J5YCW4</accession>
<keyword evidence="2" id="KW-1185">Reference proteome</keyword>
<proteinExistence type="predicted"/>
<name>A0A9J5YCW4_SOLCO</name>
<organism evidence="1 2">
    <name type="scientific">Solanum commersonii</name>
    <name type="common">Commerson's wild potato</name>
    <name type="synonym">Commerson's nightshade</name>
    <dbReference type="NCBI Taxonomy" id="4109"/>
    <lineage>
        <taxon>Eukaryota</taxon>
        <taxon>Viridiplantae</taxon>
        <taxon>Streptophyta</taxon>
        <taxon>Embryophyta</taxon>
        <taxon>Tracheophyta</taxon>
        <taxon>Spermatophyta</taxon>
        <taxon>Magnoliopsida</taxon>
        <taxon>eudicotyledons</taxon>
        <taxon>Gunneridae</taxon>
        <taxon>Pentapetalae</taxon>
        <taxon>asterids</taxon>
        <taxon>lamiids</taxon>
        <taxon>Solanales</taxon>
        <taxon>Solanaceae</taxon>
        <taxon>Solanoideae</taxon>
        <taxon>Solaneae</taxon>
        <taxon>Solanum</taxon>
    </lineage>
</organism>
<evidence type="ECO:0000313" key="2">
    <source>
        <dbReference type="Proteomes" id="UP000824120"/>
    </source>
</evidence>
<comment type="caution">
    <text evidence="1">The sequence shown here is derived from an EMBL/GenBank/DDBJ whole genome shotgun (WGS) entry which is preliminary data.</text>
</comment>